<dbReference type="InterPro" id="IPR003369">
    <property type="entry name" value="TatA/B/E"/>
</dbReference>
<evidence type="ECO:0000256" key="3">
    <source>
        <dbReference type="ARBA" id="ARBA00022475"/>
    </source>
</evidence>
<name>A0A9D9J054_9BACT</name>
<keyword evidence="2 9" id="KW-0813">Transport</keyword>
<dbReference type="EMBL" id="JADILY010000037">
    <property type="protein sequence ID" value="MBO8481271.1"/>
    <property type="molecule type" value="Genomic_DNA"/>
</dbReference>
<evidence type="ECO:0000256" key="4">
    <source>
        <dbReference type="ARBA" id="ARBA00022692"/>
    </source>
</evidence>
<evidence type="ECO:0000313" key="12">
    <source>
        <dbReference type="Proteomes" id="UP000823772"/>
    </source>
</evidence>
<dbReference type="PANTHER" id="PTHR42982">
    <property type="entry name" value="SEC-INDEPENDENT PROTEIN TRANSLOCASE PROTEIN TATA"/>
    <property type="match status" value="1"/>
</dbReference>
<dbReference type="Proteomes" id="UP000823772">
    <property type="component" value="Unassembled WGS sequence"/>
</dbReference>
<dbReference type="GO" id="GO:0008320">
    <property type="term" value="F:protein transmembrane transporter activity"/>
    <property type="evidence" value="ECO:0007669"/>
    <property type="project" value="UniProtKB-UniRule"/>
</dbReference>
<keyword evidence="5 9" id="KW-0653">Protein transport</keyword>
<keyword evidence="3 9" id="KW-1003">Cell membrane</keyword>
<feature type="transmembrane region" description="Helical" evidence="9">
    <location>
        <begin position="6"/>
        <end position="26"/>
    </location>
</feature>
<dbReference type="GO" id="GO:0043953">
    <property type="term" value="P:protein transport by the Tat complex"/>
    <property type="evidence" value="ECO:0007669"/>
    <property type="project" value="UniProtKB-UniRule"/>
</dbReference>
<dbReference type="Gene3D" id="1.20.5.3310">
    <property type="match status" value="1"/>
</dbReference>
<feature type="region of interest" description="Disordered" evidence="10">
    <location>
        <begin position="53"/>
        <end position="76"/>
    </location>
</feature>
<comment type="subcellular location">
    <subcellularLocation>
        <location evidence="1 9">Cell membrane</location>
        <topology evidence="1 9">Single-pass membrane protein</topology>
    </subcellularLocation>
</comment>
<keyword evidence="4 9" id="KW-0812">Transmembrane</keyword>
<dbReference type="AlphaFoldDB" id="A0A9D9J054"/>
<evidence type="ECO:0000256" key="10">
    <source>
        <dbReference type="SAM" id="MobiDB-lite"/>
    </source>
</evidence>
<reference evidence="11" key="2">
    <citation type="journal article" date="2021" name="PeerJ">
        <title>Extensive microbial diversity within the chicken gut microbiome revealed by metagenomics and culture.</title>
        <authorList>
            <person name="Gilroy R."/>
            <person name="Ravi A."/>
            <person name="Getino M."/>
            <person name="Pursley I."/>
            <person name="Horton D.L."/>
            <person name="Alikhan N.F."/>
            <person name="Baker D."/>
            <person name="Gharbi K."/>
            <person name="Hall N."/>
            <person name="Watson M."/>
            <person name="Adriaenssens E.M."/>
            <person name="Foster-Nyarko E."/>
            <person name="Jarju S."/>
            <person name="Secka A."/>
            <person name="Antonio M."/>
            <person name="Oren A."/>
            <person name="Chaudhuri R.R."/>
            <person name="La Ragione R."/>
            <person name="Hildebrand F."/>
            <person name="Pallen M.J."/>
        </authorList>
    </citation>
    <scope>NUCLEOTIDE SEQUENCE</scope>
    <source>
        <strain evidence="11">B3-2255</strain>
    </source>
</reference>
<dbReference type="PANTHER" id="PTHR42982:SF1">
    <property type="entry name" value="SEC-INDEPENDENT PROTEIN TRANSLOCASE PROTEIN TATA"/>
    <property type="match status" value="1"/>
</dbReference>
<accession>A0A9D9J054</accession>
<evidence type="ECO:0000256" key="6">
    <source>
        <dbReference type="ARBA" id="ARBA00022989"/>
    </source>
</evidence>
<sequence length="76" mass="8359">MTLPLFLGGIGLPEIIAILVIILLFFGAKKIPELMKSLGKGVKSFKEGVNEVEKDLSVSDTEKEEKPDTEKEKKEA</sequence>
<dbReference type="Pfam" id="PF02416">
    <property type="entry name" value="TatA_B_E"/>
    <property type="match status" value="1"/>
</dbReference>
<evidence type="ECO:0000256" key="7">
    <source>
        <dbReference type="ARBA" id="ARBA00023010"/>
    </source>
</evidence>
<comment type="caution">
    <text evidence="11">The sequence shown here is derived from an EMBL/GenBank/DDBJ whole genome shotgun (WGS) entry which is preliminary data.</text>
</comment>
<protein>
    <recommendedName>
        <fullName evidence="9">Sec-independent protein translocase protein TatA</fullName>
    </recommendedName>
</protein>
<keyword evidence="7 9" id="KW-0811">Translocation</keyword>
<evidence type="ECO:0000256" key="9">
    <source>
        <dbReference type="HAMAP-Rule" id="MF_00236"/>
    </source>
</evidence>
<proteinExistence type="inferred from homology"/>
<organism evidence="11 12">
    <name type="scientific">Candidatus Merdivivens faecigallinarum</name>
    <dbReference type="NCBI Taxonomy" id="2840871"/>
    <lineage>
        <taxon>Bacteria</taxon>
        <taxon>Pseudomonadati</taxon>
        <taxon>Bacteroidota</taxon>
        <taxon>Bacteroidia</taxon>
        <taxon>Bacteroidales</taxon>
        <taxon>Muribaculaceae</taxon>
        <taxon>Muribaculaceae incertae sedis</taxon>
        <taxon>Candidatus Merdivivens</taxon>
    </lineage>
</organism>
<keyword evidence="6 9" id="KW-1133">Transmembrane helix</keyword>
<evidence type="ECO:0000256" key="8">
    <source>
        <dbReference type="ARBA" id="ARBA00023136"/>
    </source>
</evidence>
<gene>
    <name evidence="9 11" type="primary">tatA</name>
    <name evidence="11" type="ORF">IAC87_01845</name>
</gene>
<reference evidence="11" key="1">
    <citation type="submission" date="2020-10" db="EMBL/GenBank/DDBJ databases">
        <authorList>
            <person name="Gilroy R."/>
        </authorList>
    </citation>
    <scope>NUCLEOTIDE SEQUENCE</scope>
    <source>
        <strain evidence="11">B3-2255</strain>
    </source>
</reference>
<evidence type="ECO:0000256" key="1">
    <source>
        <dbReference type="ARBA" id="ARBA00004162"/>
    </source>
</evidence>
<dbReference type="GO" id="GO:0033281">
    <property type="term" value="C:TAT protein transport complex"/>
    <property type="evidence" value="ECO:0007669"/>
    <property type="project" value="UniProtKB-UniRule"/>
</dbReference>
<evidence type="ECO:0000256" key="5">
    <source>
        <dbReference type="ARBA" id="ARBA00022927"/>
    </source>
</evidence>
<comment type="subunit">
    <text evidence="9">Forms a complex with TatC.</text>
</comment>
<dbReference type="InterPro" id="IPR006312">
    <property type="entry name" value="TatA/E"/>
</dbReference>
<comment type="similarity">
    <text evidence="9">Belongs to the TatA/E family.</text>
</comment>
<dbReference type="HAMAP" id="MF_00236">
    <property type="entry name" value="TatA_E"/>
    <property type="match status" value="1"/>
</dbReference>
<evidence type="ECO:0000313" key="11">
    <source>
        <dbReference type="EMBL" id="MBO8481271.1"/>
    </source>
</evidence>
<dbReference type="NCBIfam" id="TIGR01411">
    <property type="entry name" value="tatAE"/>
    <property type="match status" value="1"/>
</dbReference>
<keyword evidence="8 9" id="KW-0472">Membrane</keyword>
<evidence type="ECO:0000256" key="2">
    <source>
        <dbReference type="ARBA" id="ARBA00022448"/>
    </source>
</evidence>
<comment type="function">
    <text evidence="9">Part of the twin-arginine translocation (Tat) system that transports large folded proteins containing a characteristic twin-arginine motif in their signal peptide across membranes. TatA could form the protein-conducting channel of the Tat system.</text>
</comment>